<dbReference type="EMBL" id="JAVHJO010000006">
    <property type="protein sequence ID" value="KAK6539736.1"/>
    <property type="molecule type" value="Genomic_DNA"/>
</dbReference>
<keyword evidence="12" id="KW-1185">Reference proteome</keyword>
<keyword evidence="6" id="KW-0408">Iron</keyword>
<evidence type="ECO:0000256" key="1">
    <source>
        <dbReference type="ARBA" id="ARBA00006596"/>
    </source>
</evidence>
<dbReference type="AlphaFoldDB" id="A0AAV9XDR7"/>
<gene>
    <name evidence="11" type="primary">NAR1</name>
    <name evidence="11" type="ORF">TWF694_009936</name>
</gene>
<protein>
    <recommendedName>
        <fullName evidence="2">Cytosolic Fe-S cluster assembly factor NAR1</fullName>
    </recommendedName>
    <alternativeName>
        <fullName evidence="3">Cytosolic Fe-S cluster assembly factor nar1</fullName>
    </alternativeName>
    <alternativeName>
        <fullName evidence="9">Nuclear architecture-related protein 1</fullName>
    </alternativeName>
</protein>
<proteinExistence type="inferred from homology"/>
<comment type="function">
    <text evidence="8">Component of the cytosolic Fe/S protein assembly machinery. Required for maturation of extramitochondrial Fe/S proteins. May play a role in the transfer of pre-assembled Fe/S clusters to target apoproteins.</text>
</comment>
<evidence type="ECO:0000256" key="6">
    <source>
        <dbReference type="ARBA" id="ARBA00023004"/>
    </source>
</evidence>
<evidence type="ECO:0000256" key="8">
    <source>
        <dbReference type="ARBA" id="ARBA00025099"/>
    </source>
</evidence>
<evidence type="ECO:0000256" key="4">
    <source>
        <dbReference type="ARBA" id="ARBA00022485"/>
    </source>
</evidence>
<accession>A0AAV9XDR7</accession>
<keyword evidence="7" id="KW-0411">Iron-sulfur</keyword>
<comment type="similarity">
    <text evidence="1">Belongs to the NARF family.</text>
</comment>
<dbReference type="InterPro" id="IPR009016">
    <property type="entry name" value="Fe_hydrogenase"/>
</dbReference>
<dbReference type="GO" id="GO:0051539">
    <property type="term" value="F:4 iron, 4 sulfur cluster binding"/>
    <property type="evidence" value="ECO:0007669"/>
    <property type="project" value="UniProtKB-KW"/>
</dbReference>
<sequence length="599" mass="64240">MSAILSADDLNDFISPGVACIKPVETLPVTAQSENPYEVTTEDHVAATEAKLQAAQISLTDCLACSGCVTSAEAVLVSLQSHQEVLSVLDSDSNSPADAGREISSNNVAATATHSDTELAEMNPKKGKRVFVASISPQTRASLAAAMGIPAVHIGHMIDRLLLESISTNGKRGFDYVLDTAPLLSVCLHLAAKEVEASLANGTATSATNPKLPILTSECPGFVCYLEKTHPAVLPHLSRLKSPQALLGTLLKSLLPKYLGDNVDIYHVAVMPCFDKKLEASRAELTDAAWNGESLNPSRDVDCVITTRELLQLADSRNVNFSTLSSEPLRFKPSLPVPAFQTLLANTSCLMKEKKVDFQQGTSGGYLVNIIQELQLKHPGSSIIEKRGRNSDVVEFILLSLDGETEILKMARFYGFRNIQNLVRKLKPAKLRMLPGAPRKLASKGARTPISRGGGSSSSGEYCYVEVMACPGGCTNGGGQLKPDDPFITDSVAQETAAAAVAVRSESKAWLAKVDEAYFSADEEPMQHEENAPKVINNLEYRNLAVEDFLKGWATESGILLDTLVYTTYRAVESNVGKTSGEMSTLQAAELAQKVGGGW</sequence>
<name>A0AAV9XDR7_9PEZI</name>
<dbReference type="FunFam" id="3.30.70.20:FF:000042">
    <property type="entry name" value="Cytosolic Fe-S cluster assembly factor NAR1"/>
    <property type="match status" value="1"/>
</dbReference>
<evidence type="ECO:0000256" key="5">
    <source>
        <dbReference type="ARBA" id="ARBA00022723"/>
    </source>
</evidence>
<reference evidence="11 12" key="1">
    <citation type="submission" date="2019-10" db="EMBL/GenBank/DDBJ databases">
        <authorList>
            <person name="Palmer J.M."/>
        </authorList>
    </citation>
    <scope>NUCLEOTIDE SEQUENCE [LARGE SCALE GENOMIC DNA]</scope>
    <source>
        <strain evidence="11 12">TWF694</strain>
    </source>
</reference>
<feature type="domain" description="Iron hydrogenase large subunit C-terminal" evidence="10">
    <location>
        <begin position="131"/>
        <end position="478"/>
    </location>
</feature>
<dbReference type="InterPro" id="IPR050340">
    <property type="entry name" value="Cytosolic_Fe-S_CAF"/>
</dbReference>
<evidence type="ECO:0000256" key="3">
    <source>
        <dbReference type="ARBA" id="ARBA00017073"/>
    </source>
</evidence>
<evidence type="ECO:0000313" key="11">
    <source>
        <dbReference type="EMBL" id="KAK6539736.1"/>
    </source>
</evidence>
<dbReference type="Pfam" id="PF02906">
    <property type="entry name" value="Fe_hyd_lg_C"/>
    <property type="match status" value="1"/>
</dbReference>
<dbReference type="SUPFAM" id="SSF53920">
    <property type="entry name" value="Fe-only hydrogenase"/>
    <property type="match status" value="1"/>
</dbReference>
<dbReference type="PANTHER" id="PTHR11615">
    <property type="entry name" value="NITRATE, FORMATE, IRON DEHYDROGENASE"/>
    <property type="match status" value="1"/>
</dbReference>
<evidence type="ECO:0000256" key="7">
    <source>
        <dbReference type="ARBA" id="ARBA00023014"/>
    </source>
</evidence>
<dbReference type="Gene3D" id="3.40.50.1780">
    <property type="match status" value="2"/>
</dbReference>
<organism evidence="11 12">
    <name type="scientific">Orbilia ellipsospora</name>
    <dbReference type="NCBI Taxonomy" id="2528407"/>
    <lineage>
        <taxon>Eukaryota</taxon>
        <taxon>Fungi</taxon>
        <taxon>Dikarya</taxon>
        <taxon>Ascomycota</taxon>
        <taxon>Pezizomycotina</taxon>
        <taxon>Orbiliomycetes</taxon>
        <taxon>Orbiliales</taxon>
        <taxon>Orbiliaceae</taxon>
        <taxon>Orbilia</taxon>
    </lineage>
</organism>
<comment type="caution">
    <text evidence="11">The sequence shown here is derived from an EMBL/GenBank/DDBJ whole genome shotgun (WGS) entry which is preliminary data.</text>
</comment>
<dbReference type="InterPro" id="IPR004108">
    <property type="entry name" value="Fe_hydrogenase_lsu_C"/>
</dbReference>
<evidence type="ECO:0000259" key="10">
    <source>
        <dbReference type="Pfam" id="PF02906"/>
    </source>
</evidence>
<keyword evidence="4" id="KW-0004">4Fe-4S</keyword>
<evidence type="ECO:0000256" key="2">
    <source>
        <dbReference type="ARBA" id="ARBA00015854"/>
    </source>
</evidence>
<dbReference type="Proteomes" id="UP001365542">
    <property type="component" value="Unassembled WGS sequence"/>
</dbReference>
<dbReference type="Gene3D" id="3.40.950.10">
    <property type="entry name" value="Fe-only Hydrogenase (Larger Subunit), Chain L, domain 3"/>
    <property type="match status" value="2"/>
</dbReference>
<evidence type="ECO:0000256" key="9">
    <source>
        <dbReference type="ARBA" id="ARBA00031269"/>
    </source>
</evidence>
<keyword evidence="5" id="KW-0479">Metal-binding</keyword>
<evidence type="ECO:0000313" key="12">
    <source>
        <dbReference type="Proteomes" id="UP001365542"/>
    </source>
</evidence>
<dbReference type="GO" id="GO:0046872">
    <property type="term" value="F:metal ion binding"/>
    <property type="evidence" value="ECO:0007669"/>
    <property type="project" value="UniProtKB-KW"/>
</dbReference>